<evidence type="ECO:0000313" key="2">
    <source>
        <dbReference type="EMBL" id="KAH7955726.1"/>
    </source>
</evidence>
<proteinExistence type="predicted"/>
<dbReference type="EMBL" id="JABSTV010001250">
    <property type="protein sequence ID" value="KAH7955726.1"/>
    <property type="molecule type" value="Genomic_DNA"/>
</dbReference>
<reference evidence="2" key="1">
    <citation type="journal article" date="2020" name="Cell">
        <title>Large-Scale Comparative Analyses of Tick Genomes Elucidate Their Genetic Diversity and Vector Capacities.</title>
        <authorList>
            <consortium name="Tick Genome and Microbiome Consortium (TIGMIC)"/>
            <person name="Jia N."/>
            <person name="Wang J."/>
            <person name="Shi W."/>
            <person name="Du L."/>
            <person name="Sun Y."/>
            <person name="Zhan W."/>
            <person name="Jiang J.F."/>
            <person name="Wang Q."/>
            <person name="Zhang B."/>
            <person name="Ji P."/>
            <person name="Bell-Sakyi L."/>
            <person name="Cui X.M."/>
            <person name="Yuan T.T."/>
            <person name="Jiang B.G."/>
            <person name="Yang W.F."/>
            <person name="Lam T.T."/>
            <person name="Chang Q.C."/>
            <person name="Ding S.J."/>
            <person name="Wang X.J."/>
            <person name="Zhu J.G."/>
            <person name="Ruan X.D."/>
            <person name="Zhao L."/>
            <person name="Wei J.T."/>
            <person name="Ye R.Z."/>
            <person name="Que T.C."/>
            <person name="Du C.H."/>
            <person name="Zhou Y.H."/>
            <person name="Cheng J.X."/>
            <person name="Dai P.F."/>
            <person name="Guo W.B."/>
            <person name="Han X.H."/>
            <person name="Huang E.J."/>
            <person name="Li L.F."/>
            <person name="Wei W."/>
            <person name="Gao Y.C."/>
            <person name="Liu J.Z."/>
            <person name="Shao H.Z."/>
            <person name="Wang X."/>
            <person name="Wang C.C."/>
            <person name="Yang T.C."/>
            <person name="Huo Q.B."/>
            <person name="Li W."/>
            <person name="Chen H.Y."/>
            <person name="Chen S.E."/>
            <person name="Zhou L.G."/>
            <person name="Ni X.B."/>
            <person name="Tian J.H."/>
            <person name="Sheng Y."/>
            <person name="Liu T."/>
            <person name="Pan Y.S."/>
            <person name="Xia L.Y."/>
            <person name="Li J."/>
            <person name="Zhao F."/>
            <person name="Cao W.C."/>
        </authorList>
    </citation>
    <scope>NUCLEOTIDE SEQUENCE</scope>
    <source>
        <strain evidence="2">Rsan-2018</strain>
    </source>
</reference>
<protein>
    <submittedName>
        <fullName evidence="2">Uncharacterized protein</fullName>
    </submittedName>
</protein>
<gene>
    <name evidence="2" type="ORF">HPB52_003390</name>
</gene>
<feature type="compositionally biased region" description="Basic and acidic residues" evidence="1">
    <location>
        <begin position="134"/>
        <end position="143"/>
    </location>
</feature>
<feature type="region of interest" description="Disordered" evidence="1">
    <location>
        <begin position="118"/>
        <end position="143"/>
    </location>
</feature>
<sequence>MGEAEVTEEVKKVLARGPKFTLEPGTAAHKLLSLNRRAAEKASSEDQERCLLDGVDALSRSTLEMSTRSRSRMNTVGFHGGPVVIINSPGNMYLNVNITGNNTVMTLSGKTILRENWQQRTEVDKPAPKGSRYGKAERDVTPQ</sequence>
<reference evidence="2" key="2">
    <citation type="submission" date="2021-09" db="EMBL/GenBank/DDBJ databases">
        <authorList>
            <person name="Jia N."/>
            <person name="Wang J."/>
            <person name="Shi W."/>
            <person name="Du L."/>
            <person name="Sun Y."/>
            <person name="Zhan W."/>
            <person name="Jiang J."/>
            <person name="Wang Q."/>
            <person name="Zhang B."/>
            <person name="Ji P."/>
            <person name="Sakyi L.B."/>
            <person name="Cui X."/>
            <person name="Yuan T."/>
            <person name="Jiang B."/>
            <person name="Yang W."/>
            <person name="Lam T.T.-Y."/>
            <person name="Chang Q."/>
            <person name="Ding S."/>
            <person name="Wang X."/>
            <person name="Zhu J."/>
            <person name="Ruan X."/>
            <person name="Zhao L."/>
            <person name="Wei J."/>
            <person name="Que T."/>
            <person name="Du C."/>
            <person name="Cheng J."/>
            <person name="Dai P."/>
            <person name="Han X."/>
            <person name="Huang E."/>
            <person name="Gao Y."/>
            <person name="Liu J."/>
            <person name="Shao H."/>
            <person name="Ye R."/>
            <person name="Li L."/>
            <person name="Wei W."/>
            <person name="Wang X."/>
            <person name="Wang C."/>
            <person name="Huo Q."/>
            <person name="Li W."/>
            <person name="Guo W."/>
            <person name="Chen H."/>
            <person name="Chen S."/>
            <person name="Zhou L."/>
            <person name="Zhou L."/>
            <person name="Ni X."/>
            <person name="Tian J."/>
            <person name="Zhou Y."/>
            <person name="Sheng Y."/>
            <person name="Liu T."/>
            <person name="Pan Y."/>
            <person name="Xia L."/>
            <person name="Li J."/>
            <person name="Zhao F."/>
            <person name="Cao W."/>
        </authorList>
    </citation>
    <scope>NUCLEOTIDE SEQUENCE</scope>
    <source>
        <strain evidence="2">Rsan-2018</strain>
        <tissue evidence="2">Larvae</tissue>
    </source>
</reference>
<evidence type="ECO:0000256" key="1">
    <source>
        <dbReference type="SAM" id="MobiDB-lite"/>
    </source>
</evidence>
<keyword evidence="3" id="KW-1185">Reference proteome</keyword>
<evidence type="ECO:0000313" key="3">
    <source>
        <dbReference type="Proteomes" id="UP000821837"/>
    </source>
</evidence>
<dbReference type="AlphaFoldDB" id="A0A9D4PU25"/>
<comment type="caution">
    <text evidence="2">The sequence shown here is derived from an EMBL/GenBank/DDBJ whole genome shotgun (WGS) entry which is preliminary data.</text>
</comment>
<name>A0A9D4PU25_RHISA</name>
<dbReference type="Proteomes" id="UP000821837">
    <property type="component" value="Unassembled WGS sequence"/>
</dbReference>
<organism evidence="2 3">
    <name type="scientific">Rhipicephalus sanguineus</name>
    <name type="common">Brown dog tick</name>
    <name type="synonym">Ixodes sanguineus</name>
    <dbReference type="NCBI Taxonomy" id="34632"/>
    <lineage>
        <taxon>Eukaryota</taxon>
        <taxon>Metazoa</taxon>
        <taxon>Ecdysozoa</taxon>
        <taxon>Arthropoda</taxon>
        <taxon>Chelicerata</taxon>
        <taxon>Arachnida</taxon>
        <taxon>Acari</taxon>
        <taxon>Parasitiformes</taxon>
        <taxon>Ixodida</taxon>
        <taxon>Ixodoidea</taxon>
        <taxon>Ixodidae</taxon>
        <taxon>Rhipicephalinae</taxon>
        <taxon>Rhipicephalus</taxon>
        <taxon>Rhipicephalus</taxon>
    </lineage>
</organism>
<accession>A0A9D4PU25</accession>